<feature type="active site" description="Proton acceptor" evidence="12">
    <location>
        <position position="120"/>
    </location>
</feature>
<gene>
    <name evidence="16" type="ORF">A6M21_05285</name>
</gene>
<dbReference type="Gene3D" id="3.40.710.10">
    <property type="entry name" value="DD-peptidase/beta-lactamase superfamily"/>
    <property type="match status" value="1"/>
</dbReference>
<dbReference type="InterPro" id="IPR012338">
    <property type="entry name" value="Beta-lactam/transpept-like"/>
</dbReference>
<dbReference type="InterPro" id="IPR037167">
    <property type="entry name" value="Peptidase_S11_C_sf"/>
</dbReference>
<dbReference type="Pfam" id="PF07943">
    <property type="entry name" value="PBP5_C"/>
    <property type="match status" value="1"/>
</dbReference>
<dbReference type="Pfam" id="PF00768">
    <property type="entry name" value="Peptidase_S11"/>
    <property type="match status" value="1"/>
</dbReference>
<dbReference type="RefSeq" id="WP_066666625.1">
    <property type="nucleotide sequence ID" value="NZ_LYVF01000047.1"/>
</dbReference>
<keyword evidence="8" id="KW-0133">Cell shape</keyword>
<dbReference type="PANTHER" id="PTHR21581">
    <property type="entry name" value="D-ALANYL-D-ALANINE CARBOXYPEPTIDASE"/>
    <property type="match status" value="1"/>
</dbReference>
<evidence type="ECO:0000313" key="16">
    <source>
        <dbReference type="EMBL" id="OAT85885.1"/>
    </source>
</evidence>
<comment type="catalytic activity">
    <reaction evidence="11">
        <text>Preferential cleavage: (Ac)2-L-Lys-D-Ala-|-D-Ala. Also transpeptidation of peptidyl-alanyl moieties that are N-acyl substituents of D-alanine.</text>
        <dbReference type="EC" id="3.4.16.4"/>
    </reaction>
</comment>
<feature type="active site" description="Acyl-ester intermediate" evidence="12">
    <location>
        <position position="117"/>
    </location>
</feature>
<dbReference type="EMBL" id="LYVF01000047">
    <property type="protein sequence ID" value="OAT85885.1"/>
    <property type="molecule type" value="Genomic_DNA"/>
</dbReference>
<dbReference type="GO" id="GO:0009002">
    <property type="term" value="F:serine-type D-Ala-D-Ala carboxypeptidase activity"/>
    <property type="evidence" value="ECO:0007669"/>
    <property type="project" value="UniProtKB-EC"/>
</dbReference>
<keyword evidence="17" id="KW-1185">Reference proteome</keyword>
<evidence type="ECO:0000256" key="5">
    <source>
        <dbReference type="ARBA" id="ARBA00022670"/>
    </source>
</evidence>
<comment type="caution">
    <text evidence="16">The sequence shown here is derived from an EMBL/GenBank/DDBJ whole genome shotgun (WGS) entry which is preliminary data.</text>
</comment>
<keyword evidence="5" id="KW-0645">Protease</keyword>
<dbReference type="PANTHER" id="PTHR21581:SF33">
    <property type="entry name" value="D-ALANYL-D-ALANINE CARBOXYPEPTIDASE DACB"/>
    <property type="match status" value="1"/>
</dbReference>
<dbReference type="SMART" id="SM00936">
    <property type="entry name" value="PBP5_C"/>
    <property type="match status" value="1"/>
</dbReference>
<dbReference type="GO" id="GO:0071555">
    <property type="term" value="P:cell wall organization"/>
    <property type="evidence" value="ECO:0007669"/>
    <property type="project" value="UniProtKB-KW"/>
</dbReference>
<protein>
    <recommendedName>
        <fullName evidence="3">serine-type D-Ala-D-Ala carboxypeptidase</fullName>
        <ecNumber evidence="3">3.4.16.4</ecNumber>
    </recommendedName>
</protein>
<keyword evidence="9" id="KW-0573">Peptidoglycan synthesis</keyword>
<keyword evidence="7" id="KW-0378">Hydrolase</keyword>
<evidence type="ECO:0000259" key="15">
    <source>
        <dbReference type="SMART" id="SM00936"/>
    </source>
</evidence>
<comment type="pathway">
    <text evidence="1">Cell wall biogenesis; peptidoglycan biosynthesis.</text>
</comment>
<keyword evidence="6" id="KW-0732">Signal</keyword>
<sequence length="431" mass="45865">MRRFLIRLRLLALVPGLLSFASILMLCLYLPAIAAAGQKQPHKPEPVYPALLNLGEMPAGTPPVNTAPSISTGADGKNARSIAAAPSVTAAAAVLMDAATGQVLWAKNARQPRPPASTTKIMTALLALEGGKLDRVVTVGPHAASVGESSMHLFAGEKLTLEQLLYGALLRSGNDACVAIAEHIAGSEGNFVLLMNQKARELGALNTHFCNPNGLPAQGHLSSAYDLALLTRYAFQNPAFNRIVSTRTKDLGGRYYFNNTNHLLWSYQGADGVKTGTTNAAGKCLVASATREGRRLITVVLHSDDRYADTMDLLDYGFARFKNVKACRAGGILAQVPVSEGVMPEVPLVCDRELTVTVPADRPQVLTTRVRTLPALTAPVADGMPAGELTVLVDGQPVAGARLLTGQTVERLPAYQLWWGRLTAGREKSEC</sequence>
<evidence type="ECO:0000256" key="12">
    <source>
        <dbReference type="PIRSR" id="PIRSR618044-1"/>
    </source>
</evidence>
<proteinExistence type="inferred from homology"/>
<evidence type="ECO:0000256" key="6">
    <source>
        <dbReference type="ARBA" id="ARBA00022729"/>
    </source>
</evidence>
<dbReference type="GO" id="GO:0006508">
    <property type="term" value="P:proteolysis"/>
    <property type="evidence" value="ECO:0007669"/>
    <property type="project" value="UniProtKB-KW"/>
</dbReference>
<dbReference type="InterPro" id="IPR018044">
    <property type="entry name" value="Peptidase_S11"/>
</dbReference>
<dbReference type="PRINTS" id="PR00725">
    <property type="entry name" value="DADACBPTASE1"/>
</dbReference>
<evidence type="ECO:0000256" key="10">
    <source>
        <dbReference type="ARBA" id="ARBA00023316"/>
    </source>
</evidence>
<evidence type="ECO:0000256" key="8">
    <source>
        <dbReference type="ARBA" id="ARBA00022960"/>
    </source>
</evidence>
<evidence type="ECO:0000256" key="1">
    <source>
        <dbReference type="ARBA" id="ARBA00004752"/>
    </source>
</evidence>
<organism evidence="16 17">
    <name type="scientific">Desulfotomaculum copahuensis</name>
    <dbReference type="NCBI Taxonomy" id="1838280"/>
    <lineage>
        <taxon>Bacteria</taxon>
        <taxon>Bacillati</taxon>
        <taxon>Bacillota</taxon>
        <taxon>Clostridia</taxon>
        <taxon>Eubacteriales</taxon>
        <taxon>Desulfotomaculaceae</taxon>
        <taxon>Desulfotomaculum</taxon>
    </lineage>
</organism>
<dbReference type="Proteomes" id="UP000078532">
    <property type="component" value="Unassembled WGS sequence"/>
</dbReference>
<feature type="binding site" evidence="13">
    <location>
        <position position="274"/>
    </location>
    <ligand>
        <name>substrate</name>
    </ligand>
</feature>
<evidence type="ECO:0000256" key="14">
    <source>
        <dbReference type="RuleBase" id="RU004016"/>
    </source>
</evidence>
<evidence type="ECO:0000256" key="13">
    <source>
        <dbReference type="PIRSR" id="PIRSR618044-2"/>
    </source>
</evidence>
<comment type="similarity">
    <text evidence="2 14">Belongs to the peptidase S11 family.</text>
</comment>
<name>A0A1B7LHX0_9FIRM</name>
<dbReference type="GO" id="GO:0009252">
    <property type="term" value="P:peptidoglycan biosynthetic process"/>
    <property type="evidence" value="ECO:0007669"/>
    <property type="project" value="UniProtKB-UniPathway"/>
</dbReference>
<evidence type="ECO:0000313" key="17">
    <source>
        <dbReference type="Proteomes" id="UP000078532"/>
    </source>
</evidence>
<evidence type="ECO:0000256" key="4">
    <source>
        <dbReference type="ARBA" id="ARBA00022645"/>
    </source>
</evidence>
<evidence type="ECO:0000256" key="11">
    <source>
        <dbReference type="ARBA" id="ARBA00034000"/>
    </source>
</evidence>
<dbReference type="InterPro" id="IPR012907">
    <property type="entry name" value="Peptidase_S11_C"/>
</dbReference>
<feature type="domain" description="Peptidase S11 D-Ala-D-Ala carboxypeptidase A C-terminal" evidence="15">
    <location>
        <begin position="321"/>
        <end position="411"/>
    </location>
</feature>
<accession>A0A1B7LHX0</accession>
<dbReference type="STRING" id="1838280.A6M21_05285"/>
<dbReference type="GO" id="GO:0008360">
    <property type="term" value="P:regulation of cell shape"/>
    <property type="evidence" value="ECO:0007669"/>
    <property type="project" value="UniProtKB-KW"/>
</dbReference>
<dbReference type="EC" id="3.4.16.4" evidence="3"/>
<dbReference type="AlphaFoldDB" id="A0A1B7LHX0"/>
<dbReference type="UniPathway" id="UPA00219"/>
<evidence type="ECO:0000256" key="3">
    <source>
        <dbReference type="ARBA" id="ARBA00012448"/>
    </source>
</evidence>
<feature type="active site" evidence="12">
    <location>
        <position position="172"/>
    </location>
</feature>
<evidence type="ECO:0000256" key="7">
    <source>
        <dbReference type="ARBA" id="ARBA00022801"/>
    </source>
</evidence>
<evidence type="ECO:0000256" key="2">
    <source>
        <dbReference type="ARBA" id="ARBA00007164"/>
    </source>
</evidence>
<reference evidence="16 17" key="1">
    <citation type="submission" date="2016-04" db="EMBL/GenBank/DDBJ databases">
        <authorList>
            <person name="Evans L.H."/>
            <person name="Alamgir A."/>
            <person name="Owens N."/>
            <person name="Weber N.D."/>
            <person name="Virtaneva K."/>
            <person name="Barbian K."/>
            <person name="Babar A."/>
            <person name="Rosenke K."/>
        </authorList>
    </citation>
    <scope>NUCLEOTIDE SEQUENCE [LARGE SCALE GENOMIC DNA]</scope>
    <source>
        <strain evidence="16 17">LMa1</strain>
    </source>
</reference>
<dbReference type="Gene3D" id="2.60.410.10">
    <property type="entry name" value="D-Ala-D-Ala carboxypeptidase, C-terminal domain"/>
    <property type="match status" value="1"/>
</dbReference>
<evidence type="ECO:0000256" key="9">
    <source>
        <dbReference type="ARBA" id="ARBA00022984"/>
    </source>
</evidence>
<dbReference type="InterPro" id="IPR001967">
    <property type="entry name" value="Peptidase_S11_N"/>
</dbReference>
<dbReference type="SUPFAM" id="SSF56601">
    <property type="entry name" value="beta-lactamase/transpeptidase-like"/>
    <property type="match status" value="1"/>
</dbReference>
<keyword evidence="10" id="KW-0961">Cell wall biogenesis/degradation</keyword>
<keyword evidence="4 16" id="KW-0121">Carboxypeptidase</keyword>